<dbReference type="OrthoDB" id="51830at2759"/>
<reference evidence="2 3" key="1">
    <citation type="journal article" date="2012" name="Genome Biol.">
        <title>Genome and low-iron response of an oceanic diatom adapted to chronic iron limitation.</title>
        <authorList>
            <person name="Lommer M."/>
            <person name="Specht M."/>
            <person name="Roy A.S."/>
            <person name="Kraemer L."/>
            <person name="Andreson R."/>
            <person name="Gutowska M.A."/>
            <person name="Wolf J."/>
            <person name="Bergner S.V."/>
            <person name="Schilhabel M.B."/>
            <person name="Klostermeier U.C."/>
            <person name="Beiko R.G."/>
            <person name="Rosenstiel P."/>
            <person name="Hippler M."/>
            <person name="Laroche J."/>
        </authorList>
    </citation>
    <scope>NUCLEOTIDE SEQUENCE [LARGE SCALE GENOMIC DNA]</scope>
    <source>
        <strain evidence="2 3">CCMP1005</strain>
    </source>
</reference>
<evidence type="ECO:0000313" key="3">
    <source>
        <dbReference type="Proteomes" id="UP000266841"/>
    </source>
</evidence>
<evidence type="ECO:0000313" key="2">
    <source>
        <dbReference type="EMBL" id="EJK51132.1"/>
    </source>
</evidence>
<gene>
    <name evidence="2" type="ORF">THAOC_29728</name>
</gene>
<evidence type="ECO:0000256" key="1">
    <source>
        <dbReference type="SAM" id="MobiDB-lite"/>
    </source>
</evidence>
<proteinExistence type="predicted"/>
<keyword evidence="3" id="KW-1185">Reference proteome</keyword>
<sequence>MDRLTSDETVQYQRQHGIKTSTQLPRDGVMDVPHPSRGGSKGYPYHERVRWLEMWSTNPDSVPISMISSLKRWEKRLIPYRQTGGKREQQMSGHHLYLLVLFKKIFPQASASQCAVFVACHSADNRVFTDREISAALKRLNFTRKKGSTTAYEAFSPRNLKRHFQFWNYSFPAGVVGVRRRDLIDIDECSFCVGDSDQTYGHAVKGLRVRKVGNYGRGKAKLTLILAVEAGDPALESHGHRVICRVPYRPNEAPIEFVFDMVACEVRRRWANIQDENELHNNICDILDSRAGLGGFDELFRNCGYVYEEESTSTGMAPAIGEETKMGEDDMDKLHI</sequence>
<organism evidence="2 3">
    <name type="scientific">Thalassiosira oceanica</name>
    <name type="common">Marine diatom</name>
    <dbReference type="NCBI Taxonomy" id="159749"/>
    <lineage>
        <taxon>Eukaryota</taxon>
        <taxon>Sar</taxon>
        <taxon>Stramenopiles</taxon>
        <taxon>Ochrophyta</taxon>
        <taxon>Bacillariophyta</taxon>
        <taxon>Coscinodiscophyceae</taxon>
        <taxon>Thalassiosirophycidae</taxon>
        <taxon>Thalassiosirales</taxon>
        <taxon>Thalassiosiraceae</taxon>
        <taxon>Thalassiosira</taxon>
    </lineage>
</organism>
<dbReference type="Proteomes" id="UP000266841">
    <property type="component" value="Unassembled WGS sequence"/>
</dbReference>
<dbReference type="EMBL" id="AGNL01042176">
    <property type="protein sequence ID" value="EJK51132.1"/>
    <property type="molecule type" value="Genomic_DNA"/>
</dbReference>
<dbReference type="AlphaFoldDB" id="K0RWL0"/>
<name>K0RWL0_THAOC</name>
<comment type="caution">
    <text evidence="2">The sequence shown here is derived from an EMBL/GenBank/DDBJ whole genome shotgun (WGS) entry which is preliminary data.</text>
</comment>
<feature type="compositionally biased region" description="Polar residues" evidence="1">
    <location>
        <begin position="7"/>
        <end position="24"/>
    </location>
</feature>
<accession>K0RWL0</accession>
<protein>
    <submittedName>
        <fullName evidence="2">Uncharacterized protein</fullName>
    </submittedName>
</protein>
<feature type="region of interest" description="Disordered" evidence="1">
    <location>
        <begin position="1"/>
        <end position="29"/>
    </location>
</feature>